<keyword evidence="2" id="KW-1185">Reference proteome</keyword>
<dbReference type="Proteomes" id="UP000045545">
    <property type="component" value="Unassembled WGS sequence"/>
</dbReference>
<dbReference type="EMBL" id="CGIH01000034">
    <property type="protein sequence ID" value="CFX89155.1"/>
    <property type="molecule type" value="Genomic_DNA"/>
</dbReference>
<dbReference type="InterPro" id="IPR047735">
    <property type="entry name" value="GrdX-like"/>
</dbReference>
<reference evidence="1 2" key="1">
    <citation type="submission" date="2015-03" db="EMBL/GenBank/DDBJ databases">
        <authorList>
            <person name="Murphy D."/>
        </authorList>
    </citation>
    <scope>NUCLEOTIDE SEQUENCE [LARGE SCALE GENOMIC DNA]</scope>
    <source>
        <strain evidence="1 2">OL-4</strain>
    </source>
</reference>
<dbReference type="STRING" id="690567.2130"/>
<evidence type="ECO:0000313" key="2">
    <source>
        <dbReference type="Proteomes" id="UP000045545"/>
    </source>
</evidence>
<evidence type="ECO:0000313" key="1">
    <source>
        <dbReference type="EMBL" id="CFX89155.1"/>
    </source>
</evidence>
<dbReference type="AlphaFoldDB" id="A0A0E3W3K4"/>
<accession>A0A0E3W3K4</accession>
<gene>
    <name evidence="1" type="ORF">2130</name>
</gene>
<organism evidence="1 2">
    <name type="scientific">Syntrophomonas zehnderi OL-4</name>
    <dbReference type="NCBI Taxonomy" id="690567"/>
    <lineage>
        <taxon>Bacteria</taxon>
        <taxon>Bacillati</taxon>
        <taxon>Bacillota</taxon>
        <taxon>Clostridia</taxon>
        <taxon>Eubacteriales</taxon>
        <taxon>Syntrophomonadaceae</taxon>
        <taxon>Syntrophomonas</taxon>
    </lineage>
</organism>
<sequence length="139" mass="16239">MVVSGNYAKIRKGRKSMKNIIITNNPLVAEKFEDVYWTDGSVEEILIKIRDLVYQGYELVSHPLASSLRMLFSPYRSVIISTPKQQLNFEHAQIIENSIIKYRNHTSCRKTDDQNRDDYKRIDLLLLEAAFAEQQGMWQ</sequence>
<protein>
    <submittedName>
        <fullName evidence="1">Uncharacterized</fullName>
    </submittedName>
</protein>
<dbReference type="NCBIfam" id="NF038093">
    <property type="entry name" value="GrdX"/>
    <property type="match status" value="1"/>
</dbReference>
<name>A0A0E3W3K4_9FIRM</name>
<proteinExistence type="predicted"/>